<dbReference type="InterPro" id="IPR002913">
    <property type="entry name" value="START_lipid-bd_dom"/>
</dbReference>
<name>A0A4Q7YNW9_9GAMM</name>
<feature type="domain" description="START" evidence="2">
    <location>
        <begin position="25"/>
        <end position="204"/>
    </location>
</feature>
<dbReference type="Pfam" id="PF01852">
    <property type="entry name" value="START"/>
    <property type="match status" value="1"/>
</dbReference>
<reference evidence="3 4" key="1">
    <citation type="submission" date="2019-02" db="EMBL/GenBank/DDBJ databases">
        <title>Genomic Encyclopedia of Type Strains, Phase IV (KMG-IV): sequencing the most valuable type-strain genomes for metagenomic binning, comparative biology and taxonomic classification.</title>
        <authorList>
            <person name="Goeker M."/>
        </authorList>
    </citation>
    <scope>NUCLEOTIDE SEQUENCE [LARGE SCALE GENOMIC DNA]</scope>
    <source>
        <strain evidence="3 4">DSM 105135</strain>
    </source>
</reference>
<organism evidence="3 4">
    <name type="scientific">Fluviicoccus keumensis</name>
    <dbReference type="NCBI Taxonomy" id="1435465"/>
    <lineage>
        <taxon>Bacteria</taxon>
        <taxon>Pseudomonadati</taxon>
        <taxon>Pseudomonadota</taxon>
        <taxon>Gammaproteobacteria</taxon>
        <taxon>Moraxellales</taxon>
        <taxon>Moraxellaceae</taxon>
        <taxon>Fluviicoccus</taxon>
    </lineage>
</organism>
<dbReference type="SUPFAM" id="SSF55961">
    <property type="entry name" value="Bet v1-like"/>
    <property type="match status" value="1"/>
</dbReference>
<dbReference type="EMBL" id="SHKX01000013">
    <property type="protein sequence ID" value="RZU38375.1"/>
    <property type="molecule type" value="Genomic_DNA"/>
</dbReference>
<gene>
    <name evidence="3" type="ORF">EV700_2306</name>
</gene>
<proteinExistence type="predicted"/>
<dbReference type="Proteomes" id="UP000292423">
    <property type="component" value="Unassembled WGS sequence"/>
</dbReference>
<keyword evidence="4" id="KW-1185">Reference proteome</keyword>
<feature type="chain" id="PRO_5020387213" evidence="1">
    <location>
        <begin position="22"/>
        <end position="235"/>
    </location>
</feature>
<evidence type="ECO:0000313" key="3">
    <source>
        <dbReference type="EMBL" id="RZU38375.1"/>
    </source>
</evidence>
<dbReference type="InterPro" id="IPR023393">
    <property type="entry name" value="START-like_dom_sf"/>
</dbReference>
<dbReference type="GO" id="GO:0008289">
    <property type="term" value="F:lipid binding"/>
    <property type="evidence" value="ECO:0007669"/>
    <property type="project" value="InterPro"/>
</dbReference>
<sequence>MIKKALLALTLAAALPVAAHAESDLEELRGSDRLTNEWKLVKHDKLRNIKAYAKLEDGKKIRSFRIEAVIDAPMEAVARVGFDIDSYQRWYWQLLDAKLLKKVSDREYIYYLVHNAPVGNPDRDVILRAVVEPYTAQKGYAQVRISALPDYLPPKPPLVRMQAEDMVVKYTPLGKNKTLFENEGYIDPGGNAPVWTVNFVQRQAPYAAVVGMLRMVQLPEYLNSDKPLPYKLFAN</sequence>
<comment type="caution">
    <text evidence="3">The sequence shown here is derived from an EMBL/GenBank/DDBJ whole genome shotgun (WGS) entry which is preliminary data.</text>
</comment>
<dbReference type="Gene3D" id="3.30.530.20">
    <property type="match status" value="1"/>
</dbReference>
<evidence type="ECO:0000313" key="4">
    <source>
        <dbReference type="Proteomes" id="UP000292423"/>
    </source>
</evidence>
<protein>
    <submittedName>
        <fullName evidence="3">START domain-containing protein</fullName>
    </submittedName>
</protein>
<dbReference type="RefSeq" id="WP_130413901.1">
    <property type="nucleotide sequence ID" value="NZ_SHKX01000013.1"/>
</dbReference>
<dbReference type="OrthoDB" id="5734556at2"/>
<feature type="signal peptide" evidence="1">
    <location>
        <begin position="1"/>
        <end position="21"/>
    </location>
</feature>
<dbReference type="AlphaFoldDB" id="A0A4Q7YNW9"/>
<keyword evidence="1" id="KW-0732">Signal</keyword>
<evidence type="ECO:0000256" key="1">
    <source>
        <dbReference type="SAM" id="SignalP"/>
    </source>
</evidence>
<accession>A0A4Q7YNW9</accession>
<evidence type="ECO:0000259" key="2">
    <source>
        <dbReference type="Pfam" id="PF01852"/>
    </source>
</evidence>